<dbReference type="GO" id="GO:1902201">
    <property type="term" value="P:negative regulation of bacterial-type flagellum-dependent cell motility"/>
    <property type="evidence" value="ECO:0007669"/>
    <property type="project" value="TreeGrafter"/>
</dbReference>
<dbReference type="SUPFAM" id="SSF55781">
    <property type="entry name" value="GAF domain-like"/>
    <property type="match status" value="1"/>
</dbReference>
<keyword evidence="5" id="KW-0472">Membrane</keyword>
<evidence type="ECO:0000313" key="8">
    <source>
        <dbReference type="EMBL" id="CZF82888.1"/>
    </source>
</evidence>
<keyword evidence="5" id="KW-0812">Transmembrane</keyword>
<dbReference type="SMART" id="SM00267">
    <property type="entry name" value="GGDEF"/>
    <property type="match status" value="1"/>
</dbReference>
<dbReference type="InterPro" id="IPR050469">
    <property type="entry name" value="Diguanylate_Cyclase"/>
</dbReference>
<dbReference type="GO" id="GO:0007165">
    <property type="term" value="P:signal transduction"/>
    <property type="evidence" value="ECO:0007669"/>
    <property type="project" value="InterPro"/>
</dbReference>
<dbReference type="EC" id="2.7.7.65" evidence="2"/>
<dbReference type="InterPro" id="IPR003660">
    <property type="entry name" value="HAMP_dom"/>
</dbReference>
<dbReference type="InterPro" id="IPR043128">
    <property type="entry name" value="Rev_trsase/Diguanyl_cyclase"/>
</dbReference>
<dbReference type="CDD" id="cd06225">
    <property type="entry name" value="HAMP"/>
    <property type="match status" value="1"/>
</dbReference>
<feature type="domain" description="HAMP" evidence="6">
    <location>
        <begin position="170"/>
        <end position="226"/>
    </location>
</feature>
<feature type="transmembrane region" description="Helical" evidence="5">
    <location>
        <begin position="16"/>
        <end position="38"/>
    </location>
</feature>
<accession>A0A128F823</accession>
<evidence type="ECO:0000256" key="2">
    <source>
        <dbReference type="ARBA" id="ARBA00012528"/>
    </source>
</evidence>
<dbReference type="PROSITE" id="PS50885">
    <property type="entry name" value="HAMP"/>
    <property type="match status" value="1"/>
</dbReference>
<evidence type="ECO:0000256" key="3">
    <source>
        <dbReference type="ARBA" id="ARBA00034247"/>
    </source>
</evidence>
<evidence type="ECO:0000256" key="1">
    <source>
        <dbReference type="ARBA" id="ARBA00001946"/>
    </source>
</evidence>
<feature type="transmembrane region" description="Helical" evidence="5">
    <location>
        <begin position="150"/>
        <end position="168"/>
    </location>
</feature>
<dbReference type="Pfam" id="PF00990">
    <property type="entry name" value="GGDEF"/>
    <property type="match status" value="1"/>
</dbReference>
<organism evidence="8 9">
    <name type="scientific">Grimontia celer</name>
    <dbReference type="NCBI Taxonomy" id="1796497"/>
    <lineage>
        <taxon>Bacteria</taxon>
        <taxon>Pseudomonadati</taxon>
        <taxon>Pseudomonadota</taxon>
        <taxon>Gammaproteobacteria</taxon>
        <taxon>Vibrionales</taxon>
        <taxon>Vibrionaceae</taxon>
        <taxon>Grimontia</taxon>
    </lineage>
</organism>
<sequence>MLKSLYKSRQSIQTKLSAIVLGVSLVFALVSVTVQLGINYSHTVEWTTKSLEKRVKSTISTISYSLKQDDLTLLVRQIQQLADMPYVSNVYLIGDDGQQYWADNASRSKTDEHFMHHDLFYQGKDIGDLEIYLDYDAIKDDAFQSATPSALIYIFEAMLVAFLLIVIVRRTFTRRIRALVESVDRIDLNRVNKFAIPEKLTSSEDELGQVARSIQELYMRIRGDFVHNKLKERTLKQHKTLLAEEVSVRAQELEWQSLANKLLADLSLRLLKGHKTNVEHDVRICMPTLAKLFESDHVFWLSIDQEKVSYRASYPIDSDEPPIDFSDNYKVKRWLMEAHEVATVDINNIDENAIAERDFLEHLGVHSLSMFPLTDGRKSFGLVAATTNHRSMQWNENKSLLLKRFATMLSELTIRERDHLAMTELQEELIMANERLRLEAETDELTRLLNRRPFSRLFSTALYDAVDEDASVTILMIDIDHFKAYNDIYGHLQGDKVLSYVARAMDKVAKEYHAPLARFGGEEFAMLLPKSDEDSAQQVAWELCQTIRDLCIPHQGSANSGIITISIGGIICKPTPDTQPNQLLESADQCLYKAKRAGRNRAELKRYNASTEEVV</sequence>
<dbReference type="InterPro" id="IPR029016">
    <property type="entry name" value="GAF-like_dom_sf"/>
</dbReference>
<evidence type="ECO:0000256" key="5">
    <source>
        <dbReference type="SAM" id="Phobius"/>
    </source>
</evidence>
<evidence type="ECO:0000313" key="9">
    <source>
        <dbReference type="Proteomes" id="UP000071641"/>
    </source>
</evidence>
<evidence type="ECO:0000259" key="7">
    <source>
        <dbReference type="PROSITE" id="PS50887"/>
    </source>
</evidence>
<keyword evidence="9" id="KW-1185">Reference proteome</keyword>
<comment type="catalytic activity">
    <reaction evidence="3">
        <text>2 GTP = 3',3'-c-di-GMP + 2 diphosphate</text>
        <dbReference type="Rhea" id="RHEA:24898"/>
        <dbReference type="ChEBI" id="CHEBI:33019"/>
        <dbReference type="ChEBI" id="CHEBI:37565"/>
        <dbReference type="ChEBI" id="CHEBI:58805"/>
        <dbReference type="EC" id="2.7.7.65"/>
    </reaction>
</comment>
<dbReference type="Gene3D" id="6.10.340.10">
    <property type="match status" value="1"/>
</dbReference>
<gene>
    <name evidence="8" type="primary">cph2_11</name>
    <name evidence="8" type="ORF">GCE9029_03503</name>
</gene>
<reference evidence="9" key="1">
    <citation type="submission" date="2016-02" db="EMBL/GenBank/DDBJ databases">
        <authorList>
            <person name="Rodrigo-Torres Lidia"/>
            <person name="Arahal R.David."/>
        </authorList>
    </citation>
    <scope>NUCLEOTIDE SEQUENCE [LARGE SCALE GENOMIC DNA]</scope>
    <source>
        <strain evidence="9">CECT 9029</strain>
    </source>
</reference>
<dbReference type="InterPro" id="IPR029787">
    <property type="entry name" value="Nucleotide_cyclase"/>
</dbReference>
<dbReference type="OrthoDB" id="9803824at2"/>
<comment type="cofactor">
    <cofactor evidence="1">
        <name>Mg(2+)</name>
        <dbReference type="ChEBI" id="CHEBI:18420"/>
    </cofactor>
</comment>
<feature type="domain" description="GGDEF" evidence="7">
    <location>
        <begin position="470"/>
        <end position="607"/>
    </location>
</feature>
<dbReference type="RefSeq" id="WP_062665148.1">
    <property type="nucleotide sequence ID" value="NZ_FIZX01000002.1"/>
</dbReference>
<dbReference type="Gene3D" id="3.30.70.270">
    <property type="match status" value="1"/>
</dbReference>
<dbReference type="PROSITE" id="PS50887">
    <property type="entry name" value="GGDEF"/>
    <property type="match status" value="1"/>
</dbReference>
<proteinExistence type="predicted"/>
<dbReference type="AlphaFoldDB" id="A0A128F823"/>
<dbReference type="NCBIfam" id="TIGR00254">
    <property type="entry name" value="GGDEF"/>
    <property type="match status" value="1"/>
</dbReference>
<dbReference type="GO" id="GO:0052621">
    <property type="term" value="F:diguanylate cyclase activity"/>
    <property type="evidence" value="ECO:0007669"/>
    <property type="project" value="UniProtKB-EC"/>
</dbReference>
<dbReference type="PANTHER" id="PTHR45138:SF9">
    <property type="entry name" value="DIGUANYLATE CYCLASE DGCM-RELATED"/>
    <property type="match status" value="1"/>
</dbReference>
<dbReference type="STRING" id="1796497.GCE9029_03503"/>
<evidence type="ECO:0000259" key="6">
    <source>
        <dbReference type="PROSITE" id="PS50885"/>
    </source>
</evidence>
<dbReference type="GO" id="GO:0043709">
    <property type="term" value="P:cell adhesion involved in single-species biofilm formation"/>
    <property type="evidence" value="ECO:0007669"/>
    <property type="project" value="TreeGrafter"/>
</dbReference>
<dbReference type="CDD" id="cd01949">
    <property type="entry name" value="GGDEF"/>
    <property type="match status" value="1"/>
</dbReference>
<dbReference type="Proteomes" id="UP000071641">
    <property type="component" value="Unassembled WGS sequence"/>
</dbReference>
<dbReference type="Gene3D" id="3.30.450.40">
    <property type="match status" value="1"/>
</dbReference>
<dbReference type="SUPFAM" id="SSF55073">
    <property type="entry name" value="Nucleotide cyclase"/>
    <property type="match status" value="1"/>
</dbReference>
<protein>
    <recommendedName>
        <fullName evidence="2">diguanylate cyclase</fullName>
        <ecNumber evidence="2">2.7.7.65</ecNumber>
    </recommendedName>
</protein>
<dbReference type="FunFam" id="3.30.70.270:FF:000001">
    <property type="entry name" value="Diguanylate cyclase domain protein"/>
    <property type="match status" value="1"/>
</dbReference>
<dbReference type="InterPro" id="IPR000160">
    <property type="entry name" value="GGDEF_dom"/>
</dbReference>
<name>A0A128F823_9GAMM</name>
<evidence type="ECO:0000256" key="4">
    <source>
        <dbReference type="SAM" id="Coils"/>
    </source>
</evidence>
<dbReference type="GO" id="GO:0005886">
    <property type="term" value="C:plasma membrane"/>
    <property type="evidence" value="ECO:0007669"/>
    <property type="project" value="TreeGrafter"/>
</dbReference>
<dbReference type="EMBL" id="FIZX01000002">
    <property type="protein sequence ID" value="CZF82888.1"/>
    <property type="molecule type" value="Genomic_DNA"/>
</dbReference>
<feature type="coiled-coil region" evidence="4">
    <location>
        <begin position="422"/>
        <end position="451"/>
    </location>
</feature>
<keyword evidence="5" id="KW-1133">Transmembrane helix</keyword>
<keyword evidence="4" id="KW-0175">Coiled coil</keyword>
<dbReference type="PANTHER" id="PTHR45138">
    <property type="entry name" value="REGULATORY COMPONENTS OF SENSORY TRANSDUCTION SYSTEM"/>
    <property type="match status" value="1"/>
</dbReference>